<evidence type="ECO:0000313" key="1">
    <source>
        <dbReference type="EMBL" id="VYU53387.1"/>
    </source>
</evidence>
<organism evidence="1">
    <name type="scientific">Mediterraneibacter gnavus</name>
    <name type="common">Ruminococcus gnavus</name>
    <dbReference type="NCBI Taxonomy" id="33038"/>
    <lineage>
        <taxon>Bacteria</taxon>
        <taxon>Bacillati</taxon>
        <taxon>Bacillota</taxon>
        <taxon>Clostridia</taxon>
        <taxon>Lachnospirales</taxon>
        <taxon>Lachnospiraceae</taxon>
        <taxon>Mediterraneibacter</taxon>
    </lineage>
</organism>
<accession>A0A6N3FLR8</accession>
<dbReference type="AlphaFoldDB" id="A0A6N3FLR8"/>
<sequence>MKKCILASCPFIEKIGKKHQKQFTEFLEKKLALKS</sequence>
<protein>
    <submittedName>
        <fullName evidence="1">Uncharacterized protein</fullName>
    </submittedName>
</protein>
<gene>
    <name evidence="1" type="ORF">RGLFYP19_02641</name>
</gene>
<reference evidence="1" key="1">
    <citation type="submission" date="2019-11" db="EMBL/GenBank/DDBJ databases">
        <authorList>
            <person name="Feng L."/>
        </authorList>
    </citation>
    <scope>NUCLEOTIDE SEQUENCE</scope>
    <source>
        <strain evidence="1">RgnavusLFYP19</strain>
    </source>
</reference>
<name>A0A6N3FLR8_MEDGN</name>
<proteinExistence type="predicted"/>
<dbReference type="EMBL" id="CACRUK010000041">
    <property type="protein sequence ID" value="VYU53387.1"/>
    <property type="molecule type" value="Genomic_DNA"/>
</dbReference>